<reference evidence="1 3" key="2">
    <citation type="journal article" date="2018" name="Plant J.">
        <title>The Physcomitrella patens chromosome-scale assembly reveals moss genome structure and evolution.</title>
        <authorList>
            <person name="Lang D."/>
            <person name="Ullrich K.K."/>
            <person name="Murat F."/>
            <person name="Fuchs J."/>
            <person name="Jenkins J."/>
            <person name="Haas F.B."/>
            <person name="Piednoel M."/>
            <person name="Gundlach H."/>
            <person name="Van Bel M."/>
            <person name="Meyberg R."/>
            <person name="Vives C."/>
            <person name="Morata J."/>
            <person name="Symeonidi A."/>
            <person name="Hiss M."/>
            <person name="Muchero W."/>
            <person name="Kamisugi Y."/>
            <person name="Saleh O."/>
            <person name="Blanc G."/>
            <person name="Decker E.L."/>
            <person name="van Gessel N."/>
            <person name="Grimwood J."/>
            <person name="Hayes R.D."/>
            <person name="Graham S.W."/>
            <person name="Gunter L.E."/>
            <person name="McDaniel S.F."/>
            <person name="Hoernstein S.N.W."/>
            <person name="Larsson A."/>
            <person name="Li F.W."/>
            <person name="Perroud P.F."/>
            <person name="Phillips J."/>
            <person name="Ranjan P."/>
            <person name="Rokshar D.S."/>
            <person name="Rothfels C.J."/>
            <person name="Schneider L."/>
            <person name="Shu S."/>
            <person name="Stevenson D.W."/>
            <person name="Thummler F."/>
            <person name="Tillich M."/>
            <person name="Villarreal Aguilar J.C."/>
            <person name="Widiez T."/>
            <person name="Wong G.K."/>
            <person name="Wymore A."/>
            <person name="Zhang Y."/>
            <person name="Zimmer A.D."/>
            <person name="Quatrano R.S."/>
            <person name="Mayer K.F.X."/>
            <person name="Goodstein D."/>
            <person name="Casacuberta J.M."/>
            <person name="Vandepoele K."/>
            <person name="Reski R."/>
            <person name="Cuming A.C."/>
            <person name="Tuskan G.A."/>
            <person name="Maumus F."/>
            <person name="Salse J."/>
            <person name="Schmutz J."/>
            <person name="Rensing S.A."/>
        </authorList>
    </citation>
    <scope>NUCLEOTIDE SEQUENCE [LARGE SCALE GENOMIC DNA]</scope>
    <source>
        <strain evidence="2 3">cv. Gransden 2004</strain>
    </source>
</reference>
<dbReference type="AlphaFoldDB" id="A0A2K1KA67"/>
<evidence type="ECO:0000313" key="1">
    <source>
        <dbReference type="EMBL" id="PNR50675.1"/>
    </source>
</evidence>
<reference evidence="1 3" key="1">
    <citation type="journal article" date="2008" name="Science">
        <title>The Physcomitrella genome reveals evolutionary insights into the conquest of land by plants.</title>
        <authorList>
            <person name="Rensing S."/>
            <person name="Lang D."/>
            <person name="Zimmer A."/>
            <person name="Terry A."/>
            <person name="Salamov A."/>
            <person name="Shapiro H."/>
            <person name="Nishiyama T."/>
            <person name="Perroud P.-F."/>
            <person name="Lindquist E."/>
            <person name="Kamisugi Y."/>
            <person name="Tanahashi T."/>
            <person name="Sakakibara K."/>
            <person name="Fujita T."/>
            <person name="Oishi K."/>
            <person name="Shin-I T."/>
            <person name="Kuroki Y."/>
            <person name="Toyoda A."/>
            <person name="Suzuki Y."/>
            <person name="Hashimoto A."/>
            <person name="Yamaguchi K."/>
            <person name="Sugano A."/>
            <person name="Kohara Y."/>
            <person name="Fujiyama A."/>
            <person name="Anterola A."/>
            <person name="Aoki S."/>
            <person name="Ashton N."/>
            <person name="Barbazuk W.B."/>
            <person name="Barker E."/>
            <person name="Bennetzen J."/>
            <person name="Bezanilla M."/>
            <person name="Blankenship R."/>
            <person name="Cho S.H."/>
            <person name="Dutcher S."/>
            <person name="Estelle M."/>
            <person name="Fawcett J.A."/>
            <person name="Gundlach H."/>
            <person name="Hanada K."/>
            <person name="Heyl A."/>
            <person name="Hicks K.A."/>
            <person name="Hugh J."/>
            <person name="Lohr M."/>
            <person name="Mayer K."/>
            <person name="Melkozernov A."/>
            <person name="Murata T."/>
            <person name="Nelson D."/>
            <person name="Pils B."/>
            <person name="Prigge M."/>
            <person name="Reiss B."/>
            <person name="Renner T."/>
            <person name="Rombauts S."/>
            <person name="Rushton P."/>
            <person name="Sanderfoot A."/>
            <person name="Schween G."/>
            <person name="Shiu S.-H."/>
            <person name="Stueber K."/>
            <person name="Theodoulou F.L."/>
            <person name="Tu H."/>
            <person name="Van de Peer Y."/>
            <person name="Verrier P.J."/>
            <person name="Waters E."/>
            <person name="Wood A."/>
            <person name="Yang L."/>
            <person name="Cove D."/>
            <person name="Cuming A."/>
            <person name="Hasebe M."/>
            <person name="Lucas S."/>
            <person name="Mishler D.B."/>
            <person name="Reski R."/>
            <person name="Grigoriev I."/>
            <person name="Quatrano R.S."/>
            <person name="Boore J.L."/>
        </authorList>
    </citation>
    <scope>NUCLEOTIDE SEQUENCE [LARGE SCALE GENOMIC DNA]</scope>
    <source>
        <strain evidence="2 3">cv. Gransden 2004</strain>
    </source>
</reference>
<keyword evidence="3" id="KW-1185">Reference proteome</keyword>
<dbReference type="Proteomes" id="UP000006727">
    <property type="component" value="Chromosome 7"/>
</dbReference>
<dbReference type="InParanoid" id="A0A2K1KA67"/>
<gene>
    <name evidence="1" type="ORF">PHYPA_009861</name>
</gene>
<dbReference type="EnsemblPlants" id="Pp3c7_3592V3.1">
    <property type="protein sequence ID" value="Pp3c7_3592V3.1"/>
    <property type="gene ID" value="Pp3c7_3592"/>
</dbReference>
<evidence type="ECO:0000313" key="2">
    <source>
        <dbReference type="EnsemblPlants" id="Pp3c7_3592V3.1"/>
    </source>
</evidence>
<name>A0A2K1KA67_PHYPA</name>
<evidence type="ECO:0000313" key="3">
    <source>
        <dbReference type="Proteomes" id="UP000006727"/>
    </source>
</evidence>
<organism evidence="1">
    <name type="scientific">Physcomitrium patens</name>
    <name type="common">Spreading-leaved earth moss</name>
    <name type="synonym">Physcomitrella patens</name>
    <dbReference type="NCBI Taxonomy" id="3218"/>
    <lineage>
        <taxon>Eukaryota</taxon>
        <taxon>Viridiplantae</taxon>
        <taxon>Streptophyta</taxon>
        <taxon>Embryophyta</taxon>
        <taxon>Bryophyta</taxon>
        <taxon>Bryophytina</taxon>
        <taxon>Bryopsida</taxon>
        <taxon>Funariidae</taxon>
        <taxon>Funariales</taxon>
        <taxon>Funariaceae</taxon>
        <taxon>Physcomitrium</taxon>
    </lineage>
</organism>
<dbReference type="Gramene" id="Pp3c7_3592V3.1">
    <property type="protein sequence ID" value="Pp3c7_3592V3.1"/>
    <property type="gene ID" value="Pp3c7_3592"/>
</dbReference>
<protein>
    <submittedName>
        <fullName evidence="1 2">Uncharacterized protein</fullName>
    </submittedName>
</protein>
<dbReference type="EMBL" id="ABEU02000007">
    <property type="protein sequence ID" value="PNR50675.1"/>
    <property type="molecule type" value="Genomic_DNA"/>
</dbReference>
<sequence>MPCPPSLPLHYGGKVEHWIGIGLLWSTSLKLHLEKLWLHRWWRIWSLALLARELVALASLDPSCVLLVGATCS</sequence>
<reference evidence="2" key="3">
    <citation type="submission" date="2020-12" db="UniProtKB">
        <authorList>
            <consortium name="EnsemblPlants"/>
        </authorList>
    </citation>
    <scope>IDENTIFICATION</scope>
</reference>
<accession>A0A2K1KA67</accession>
<proteinExistence type="predicted"/>
<dbReference type="PaxDb" id="3218-PP1S136_45V6.1"/>